<dbReference type="EMBL" id="JAKNHJ010000010">
    <property type="protein sequence ID" value="MCG4618020.1"/>
    <property type="molecule type" value="Genomic_DNA"/>
</dbReference>
<dbReference type="Gene3D" id="3.40.50.2000">
    <property type="entry name" value="Glycogen Phosphorylase B"/>
    <property type="match status" value="1"/>
</dbReference>
<evidence type="ECO:0008006" key="3">
    <source>
        <dbReference type="Google" id="ProtNLM"/>
    </source>
</evidence>
<name>A0AAJ1BDJ3_9ACTO</name>
<accession>A0AAJ1BDJ3</accession>
<protein>
    <recommendedName>
        <fullName evidence="3">Glycosyltransferase subfamily 4-like N-terminal domain-containing protein</fullName>
    </recommendedName>
</protein>
<reference evidence="1" key="1">
    <citation type="submission" date="2022-01" db="EMBL/GenBank/DDBJ databases">
        <title>Collection of gut derived symbiotic bacterial strains cultured from healthy donors.</title>
        <authorList>
            <person name="Lin H."/>
            <person name="Kohout C."/>
            <person name="Waligurski E."/>
            <person name="Pamer E.G."/>
        </authorList>
    </citation>
    <scope>NUCLEOTIDE SEQUENCE</scope>
    <source>
        <strain evidence="1">DFI.7.46</strain>
    </source>
</reference>
<sequence length="379" mass="41723">MSEKQILVISFSNIAKDARVLRELSAISPFGHVTSIGYGSKPAFVDEHLQIADRYPSLPQTPLGVLKLALHMHKAAELAAPGNKEAIRLLGDRTFDAVVANDARALPLAFHVARGKPIWADMHEWAPAERTHVTSWRLLVAPLMTHICKTYLPRCQAVSTVGKEIVKLYDKNFGVRPTLIRNAAPFADLTPSQNPNDGPIRLVHSGGAVAGRNIENMIAAVKAAGERFTLDLYLVPGNDRGKYLSQLKEQAKDCPRIKFNSPVKPAALPTALNQYDVGIYWIPPYSINAELALPNKIFDFIQARLAIAVGPTKEMANIVEEFQVGVVSSGFSNENIVETLRSLDRDQIIGFKQNTNSAAQKLCFENEAKNIEQIMKSLI</sequence>
<dbReference type="SUPFAM" id="SSF53756">
    <property type="entry name" value="UDP-Glycosyltransferase/glycogen phosphorylase"/>
    <property type="match status" value="1"/>
</dbReference>
<organism evidence="1 2">
    <name type="scientific">Varibaculum cambriense</name>
    <dbReference type="NCBI Taxonomy" id="184870"/>
    <lineage>
        <taxon>Bacteria</taxon>
        <taxon>Bacillati</taxon>
        <taxon>Actinomycetota</taxon>
        <taxon>Actinomycetes</taxon>
        <taxon>Actinomycetales</taxon>
        <taxon>Actinomycetaceae</taxon>
        <taxon>Varibaculum</taxon>
    </lineage>
</organism>
<dbReference type="Proteomes" id="UP001200537">
    <property type="component" value="Unassembled WGS sequence"/>
</dbReference>
<dbReference type="RefSeq" id="WP_024059697.1">
    <property type="nucleotide sequence ID" value="NZ_JAGZVZ010000002.1"/>
</dbReference>
<dbReference type="AlphaFoldDB" id="A0AAJ1BDJ3"/>
<gene>
    <name evidence="1" type="ORF">L0M99_05885</name>
</gene>
<evidence type="ECO:0000313" key="2">
    <source>
        <dbReference type="Proteomes" id="UP001200537"/>
    </source>
</evidence>
<proteinExistence type="predicted"/>
<evidence type="ECO:0000313" key="1">
    <source>
        <dbReference type="EMBL" id="MCG4618020.1"/>
    </source>
</evidence>
<comment type="caution">
    <text evidence="1">The sequence shown here is derived from an EMBL/GenBank/DDBJ whole genome shotgun (WGS) entry which is preliminary data.</text>
</comment>